<evidence type="ECO:0000259" key="3">
    <source>
        <dbReference type="Pfam" id="PF20249"/>
    </source>
</evidence>
<gene>
    <name evidence="4" type="ORF">DU505_19485</name>
</gene>
<reference evidence="4 5" key="1">
    <citation type="submission" date="2018-07" db="EMBL/GenBank/DDBJ databases">
        <title>Halomonas montanilacus sp. nov., isolated from Lake Pengyan on Tibetan Plateau.</title>
        <authorList>
            <person name="Lu H."/>
            <person name="Xing P."/>
            <person name="Wu Q."/>
        </authorList>
    </citation>
    <scope>NUCLEOTIDE SEQUENCE [LARGE SCALE GENOMIC DNA]</scope>
    <source>
        <strain evidence="4 5">PYC7W</strain>
    </source>
</reference>
<feature type="transmembrane region" description="Helical" evidence="2">
    <location>
        <begin position="822"/>
        <end position="841"/>
    </location>
</feature>
<accession>A0A368TQB9</accession>
<dbReference type="OrthoDB" id="5406083at2"/>
<dbReference type="AlphaFoldDB" id="A0A368TQB9"/>
<dbReference type="RefSeq" id="WP_114480633.1">
    <property type="nucleotide sequence ID" value="NZ_QPII01000020.1"/>
</dbReference>
<evidence type="ECO:0000313" key="5">
    <source>
        <dbReference type="Proteomes" id="UP000252405"/>
    </source>
</evidence>
<comment type="caution">
    <text evidence="4">The sequence shown here is derived from an EMBL/GenBank/DDBJ whole genome shotgun (WGS) entry which is preliminary data.</text>
</comment>
<dbReference type="Pfam" id="PF20249">
    <property type="entry name" value="VasX_N"/>
    <property type="match status" value="1"/>
</dbReference>
<protein>
    <recommendedName>
        <fullName evidence="3">Toxin VasX N-terminal region domain-containing protein</fullName>
    </recommendedName>
</protein>
<evidence type="ECO:0000256" key="2">
    <source>
        <dbReference type="SAM" id="Phobius"/>
    </source>
</evidence>
<proteinExistence type="predicted"/>
<dbReference type="InterPro" id="IPR046864">
    <property type="entry name" value="VasX_N"/>
</dbReference>
<feature type="region of interest" description="Disordered" evidence="1">
    <location>
        <begin position="473"/>
        <end position="495"/>
    </location>
</feature>
<keyword evidence="2" id="KW-1133">Transmembrane helix</keyword>
<feature type="domain" description="Toxin VasX N-terminal region" evidence="3">
    <location>
        <begin position="95"/>
        <end position="182"/>
    </location>
</feature>
<evidence type="ECO:0000256" key="1">
    <source>
        <dbReference type="SAM" id="MobiDB-lite"/>
    </source>
</evidence>
<keyword evidence="5" id="KW-1185">Reference proteome</keyword>
<organism evidence="4 5">
    <name type="scientific">Billgrantia montanilacus</name>
    <dbReference type="NCBI Taxonomy" id="2282305"/>
    <lineage>
        <taxon>Bacteria</taxon>
        <taxon>Pseudomonadati</taxon>
        <taxon>Pseudomonadota</taxon>
        <taxon>Gammaproteobacteria</taxon>
        <taxon>Oceanospirillales</taxon>
        <taxon>Halomonadaceae</taxon>
        <taxon>Billgrantia</taxon>
    </lineage>
</organism>
<name>A0A368TQB9_9GAMM</name>
<keyword evidence="2" id="KW-0472">Membrane</keyword>
<dbReference type="Proteomes" id="UP000252405">
    <property type="component" value="Unassembled WGS sequence"/>
</dbReference>
<feature type="transmembrane region" description="Helical" evidence="2">
    <location>
        <begin position="881"/>
        <end position="900"/>
    </location>
</feature>
<dbReference type="CDD" id="cd20705">
    <property type="entry name" value="MIX_I"/>
    <property type="match status" value="1"/>
</dbReference>
<evidence type="ECO:0000313" key="4">
    <source>
        <dbReference type="EMBL" id="RCV86844.1"/>
    </source>
</evidence>
<dbReference type="EMBL" id="QPII01000020">
    <property type="protein sequence ID" value="RCV86844.1"/>
    <property type="molecule type" value="Genomic_DNA"/>
</dbReference>
<feature type="transmembrane region" description="Helical" evidence="2">
    <location>
        <begin position="853"/>
        <end position="875"/>
    </location>
</feature>
<sequence length="1141" mass="124934">MSEGDLKELQDEDVDLGVRRRVEYDDDEDGTLALVIAKREGGGEIEIPLVEHARTVFERNDGSLQDNTLLAVRPLAEVGRNRPVQRSGVTTYTGIATAMLRPGYLYVFYDNRLWRELEVGTDGKLSDVDLERYRELAEQGETPDERDSEGEWLDDILLPAMLQGQATLYKVRLAYSEIAWSWPYISWLEANPNRLDARTSAVGHAHAVILDTTSWLTMQTGFPAGRVAEQPALRERDLGIELMLEAPEAFTPDFSAPAGDELCSKLKDLWEQAGEADRAASLVLECDAGEDLLAGIRDNAGIVAVALTDPLFTLRHALAQIHLAQHYLDGLDSRLADNPLGHSAKLIRQALFTAPSSGEANPLAEFRGAIDPTKLDDTLEQAERNAALAVVRKQLDALEQLASQGQLTAVLRDFTSHHQLGICEGYGLCGDLYGVLQQLPGVLQDQGDTRQEARTRQLLKTLLTDRELQALWSADENEATGESAEDATNDGSGNFRPAFLRRLANDDRDIDEALAESLGLETLGLIARNLTEQASADQEQAQQNEVLSLANAGKVSGLVNTVVGQWSQAVLRVSERVGDDVDVVHMRRVFTSVGTHANLVDGSLKGELQVMHRGDVDLSRYVIIGVHGDGIEWGLTERDRTSGVFQTQRDYLYAEQVDPRGNVSTSTSPKRMSSEVDDAIRQVAGHVLVYVLPAGHPEAAKVAQLRLTKLAGQVKVMIDGPAVSRLLVGFAIYNLGRETAIAVKARNDGELTGLQLTKAFSGLLDLGAASMKLHAVLYPEPISTVGNFIQRPLFDLKNFPKVGPWIANQLARQGGSGLVRTLGLANFLAGVMVVGISSWELRSSLQQGDRDAVLGHSVAIVGGALFLAAPLMAGLVMIPGWGWALLGLGLAIGGTSYAAMNQDTPFEQLLRQGPLGTHPASTMTTADDTVYYPQLLTQLSPAQIEVIRYGSLAAEERRALLESVWESTTDTPSSRDYVVTISTPLISRYKIGETLNLAVQELEQTDTGTISPLGTYEQLSYITRTPEPFEIGKRQLLPQQSAVRFLVKRKVAEESFQMGGTSVTSTARLRVALQARIEWELGEMVLPTPMLKVYEPYVEGEHDALPARSHRTVDNPIANLIRSFTGRSQDSRYWYIQEFQV</sequence>
<feature type="compositionally biased region" description="Acidic residues" evidence="1">
    <location>
        <begin position="475"/>
        <end position="488"/>
    </location>
</feature>
<keyword evidence="2" id="KW-0812">Transmembrane</keyword>